<comment type="caution">
    <text evidence="1">The sequence shown here is derived from an EMBL/GenBank/DDBJ whole genome shotgun (WGS) entry which is preliminary data.</text>
</comment>
<dbReference type="EMBL" id="RJVG01000008">
    <property type="protein sequence ID" value="ROR26357.1"/>
    <property type="molecule type" value="Genomic_DNA"/>
</dbReference>
<dbReference type="InterPro" id="IPR024523">
    <property type="entry name" value="DUF3793"/>
</dbReference>
<proteinExistence type="predicted"/>
<dbReference type="RefSeq" id="WP_123610069.1">
    <property type="nucleotide sequence ID" value="NZ_RJVG01000008.1"/>
</dbReference>
<name>A0A3N1XNP8_9FIRM</name>
<gene>
    <name evidence="1" type="ORF">EDD66_10879</name>
</gene>
<dbReference type="AlphaFoldDB" id="A0A3N1XNP8"/>
<sequence>MYLNGYSLGSTNNKELNMKIARQCAPLLTGIKISNLLITSVDYKENIYGLFEGSVISMKFLAGIDERNTFLLYKQEDLVKYINEPQIQNYLIYAGYESMELEYILEEFASRYSTYLKEKGDFPHELGLLLGYPVEDVIGFIENEGRNFLYIGYWKVYSNLEEAIETFKKYNYAKEIVTSLVSQGVSIQRILNEYHLNPLRNRNQLVAVS</sequence>
<evidence type="ECO:0000313" key="2">
    <source>
        <dbReference type="Proteomes" id="UP000273083"/>
    </source>
</evidence>
<evidence type="ECO:0000313" key="1">
    <source>
        <dbReference type="EMBL" id="ROR26357.1"/>
    </source>
</evidence>
<accession>A0A3N1XNP8</accession>
<reference evidence="1 2" key="1">
    <citation type="submission" date="2018-11" db="EMBL/GenBank/DDBJ databases">
        <title>Genomic Encyclopedia of Type Strains, Phase IV (KMG-IV): sequencing the most valuable type-strain genomes for metagenomic binning, comparative biology and taxonomic classification.</title>
        <authorList>
            <person name="Goeker M."/>
        </authorList>
    </citation>
    <scope>NUCLEOTIDE SEQUENCE [LARGE SCALE GENOMIC DNA]</scope>
    <source>
        <strain evidence="1 2">DSM 26537</strain>
    </source>
</reference>
<keyword evidence="2" id="KW-1185">Reference proteome</keyword>
<dbReference type="Pfam" id="PF12672">
    <property type="entry name" value="DUF3793"/>
    <property type="match status" value="1"/>
</dbReference>
<organism evidence="1 2">
    <name type="scientific">Mobilisporobacter senegalensis</name>
    <dbReference type="NCBI Taxonomy" id="1329262"/>
    <lineage>
        <taxon>Bacteria</taxon>
        <taxon>Bacillati</taxon>
        <taxon>Bacillota</taxon>
        <taxon>Clostridia</taxon>
        <taxon>Lachnospirales</taxon>
        <taxon>Lachnospiraceae</taxon>
        <taxon>Mobilisporobacter</taxon>
    </lineage>
</organism>
<dbReference type="OrthoDB" id="5393676at2"/>
<protein>
    <submittedName>
        <fullName evidence="1">Uncharacterized protein DUF3793</fullName>
    </submittedName>
</protein>
<dbReference type="Proteomes" id="UP000273083">
    <property type="component" value="Unassembled WGS sequence"/>
</dbReference>